<sequence length="410" mass="45232">MVRKLSVSMLDPISDRISNHDGATGHFSRYDEEGEVRTCRSPRAVRRYHRRGMRVGSGARCKKARLQSGGRAAVASCRRDTARGNTRPVPPQSPGYFGSCPETPVSLPFCLQYCRFTSIHLQFVRSCFRFMGRRRSVFGYLRQCSGTLAAAPPGELGEAAVCEGAPDAVLPCLDEEGRRRRAALSRAERLREGNFGRNTRSTIDRLVHAGHAPRQSAGFMMEEQRYRDVWQPTAGSPCPVTIMLVSRTVRCLCVSLASRFYRFLARFSGTAAAERLACSPPTKANRVQSSAGFSQVGILPDDAAVFLANFLGDLPFPPPLHSGSAPLSPHFIINSQELAVKSRPNLFTRSNNPAINVTCRRYRFHLHFGTTPFAANCPFPGARFRGGFPTCSSLRRRRPVTALIGRPVGI</sequence>
<evidence type="ECO:0000313" key="1">
    <source>
        <dbReference type="EMBL" id="KAJ8870216.1"/>
    </source>
</evidence>
<proteinExistence type="predicted"/>
<reference evidence="1 2" key="1">
    <citation type="submission" date="2023-02" db="EMBL/GenBank/DDBJ databases">
        <title>LHISI_Scaffold_Assembly.</title>
        <authorList>
            <person name="Stuart O.P."/>
            <person name="Cleave R."/>
            <person name="Magrath M.J.L."/>
            <person name="Mikheyev A.S."/>
        </authorList>
    </citation>
    <scope>NUCLEOTIDE SEQUENCE [LARGE SCALE GENOMIC DNA]</scope>
    <source>
        <strain evidence="1">Daus_M_001</strain>
        <tissue evidence="1">Leg muscle</tissue>
    </source>
</reference>
<protein>
    <submittedName>
        <fullName evidence="1">Uncharacterized protein</fullName>
    </submittedName>
</protein>
<dbReference type="EMBL" id="JARBHB010000013">
    <property type="protein sequence ID" value="KAJ8870216.1"/>
    <property type="molecule type" value="Genomic_DNA"/>
</dbReference>
<organism evidence="1 2">
    <name type="scientific">Dryococelus australis</name>
    <dbReference type="NCBI Taxonomy" id="614101"/>
    <lineage>
        <taxon>Eukaryota</taxon>
        <taxon>Metazoa</taxon>
        <taxon>Ecdysozoa</taxon>
        <taxon>Arthropoda</taxon>
        <taxon>Hexapoda</taxon>
        <taxon>Insecta</taxon>
        <taxon>Pterygota</taxon>
        <taxon>Neoptera</taxon>
        <taxon>Polyneoptera</taxon>
        <taxon>Phasmatodea</taxon>
        <taxon>Verophasmatodea</taxon>
        <taxon>Anareolatae</taxon>
        <taxon>Phasmatidae</taxon>
        <taxon>Eurycanthinae</taxon>
        <taxon>Dryococelus</taxon>
    </lineage>
</organism>
<gene>
    <name evidence="1" type="ORF">PR048_029232</name>
</gene>
<accession>A0ABQ9GCW9</accession>
<name>A0ABQ9GCW9_9NEOP</name>
<evidence type="ECO:0000313" key="2">
    <source>
        <dbReference type="Proteomes" id="UP001159363"/>
    </source>
</evidence>
<comment type="caution">
    <text evidence="1">The sequence shown here is derived from an EMBL/GenBank/DDBJ whole genome shotgun (WGS) entry which is preliminary data.</text>
</comment>
<dbReference type="Proteomes" id="UP001159363">
    <property type="component" value="Chromosome 12"/>
</dbReference>
<keyword evidence="2" id="KW-1185">Reference proteome</keyword>